<evidence type="ECO:0000313" key="1">
    <source>
        <dbReference type="EMBL" id="KKW19215.1"/>
    </source>
</evidence>
<comment type="caution">
    <text evidence="1">The sequence shown here is derived from an EMBL/GenBank/DDBJ whole genome shotgun (WGS) entry which is preliminary data.</text>
</comment>
<dbReference type="EMBL" id="LCQQ01000061">
    <property type="protein sequence ID" value="KKW19215.1"/>
    <property type="molecule type" value="Genomic_DNA"/>
</dbReference>
<organism evidence="1 2">
    <name type="scientific">Candidatus Adlerbacteria bacterium GW2011_GWC1_50_9</name>
    <dbReference type="NCBI Taxonomy" id="1618608"/>
    <lineage>
        <taxon>Bacteria</taxon>
        <taxon>Candidatus Adleribacteriota</taxon>
    </lineage>
</organism>
<reference evidence="1 2" key="1">
    <citation type="journal article" date="2015" name="Nature">
        <title>rRNA introns, odd ribosomes, and small enigmatic genomes across a large radiation of phyla.</title>
        <authorList>
            <person name="Brown C.T."/>
            <person name="Hug L.A."/>
            <person name="Thomas B.C."/>
            <person name="Sharon I."/>
            <person name="Castelle C.J."/>
            <person name="Singh A."/>
            <person name="Wilkins M.J."/>
            <person name="Williams K.H."/>
            <person name="Banfield J.F."/>
        </authorList>
    </citation>
    <scope>NUCLEOTIDE SEQUENCE [LARGE SCALE GENOMIC DNA]</scope>
</reference>
<dbReference type="Proteomes" id="UP000034201">
    <property type="component" value="Unassembled WGS sequence"/>
</dbReference>
<gene>
    <name evidence="1" type="ORF">UY61_C0061G0003</name>
</gene>
<protein>
    <submittedName>
        <fullName evidence="1">Uncharacterized protein</fullName>
    </submittedName>
</protein>
<dbReference type="AlphaFoldDB" id="A0A0G1WKV4"/>
<proteinExistence type="predicted"/>
<accession>A0A0G1WKV4</accession>
<name>A0A0G1WKV4_9BACT</name>
<sequence length="67" mass="7742">MLRIVRADYHEVFFHVGDTVEPNVMPSNARVHAEISKYFCHTQLQGRRVATETKFLVRITLSVHMSA</sequence>
<evidence type="ECO:0000313" key="2">
    <source>
        <dbReference type="Proteomes" id="UP000034201"/>
    </source>
</evidence>